<feature type="transmembrane region" description="Helical" evidence="7">
    <location>
        <begin position="88"/>
        <end position="113"/>
    </location>
</feature>
<dbReference type="InterPro" id="IPR000515">
    <property type="entry name" value="MetI-like"/>
</dbReference>
<name>A0A9D9DUV6_9FIRM</name>
<organism evidence="9 10">
    <name type="scientific">Candidatus Fimicola merdigallinarum</name>
    <dbReference type="NCBI Taxonomy" id="2840819"/>
    <lineage>
        <taxon>Bacteria</taxon>
        <taxon>Bacillati</taxon>
        <taxon>Bacillota</taxon>
        <taxon>Clostridia</taxon>
        <taxon>Lachnospirales</taxon>
        <taxon>Lachnospiraceae</taxon>
        <taxon>Lachnospiraceae incertae sedis</taxon>
        <taxon>Candidatus Fimicola</taxon>
    </lineage>
</organism>
<dbReference type="CDD" id="cd06261">
    <property type="entry name" value="TM_PBP2"/>
    <property type="match status" value="1"/>
</dbReference>
<dbReference type="InterPro" id="IPR035906">
    <property type="entry name" value="MetI-like_sf"/>
</dbReference>
<dbReference type="EMBL" id="JADIMX010000038">
    <property type="protein sequence ID" value="MBO8434081.1"/>
    <property type="molecule type" value="Genomic_DNA"/>
</dbReference>
<dbReference type="SUPFAM" id="SSF161098">
    <property type="entry name" value="MetI-like"/>
    <property type="match status" value="1"/>
</dbReference>
<keyword evidence="5 7" id="KW-1133">Transmembrane helix</keyword>
<dbReference type="Gene3D" id="1.10.3720.10">
    <property type="entry name" value="MetI-like"/>
    <property type="match status" value="1"/>
</dbReference>
<dbReference type="PANTHER" id="PTHR30151:SF20">
    <property type="entry name" value="ABC TRANSPORTER PERMEASE PROTEIN HI_0355-RELATED"/>
    <property type="match status" value="1"/>
</dbReference>
<evidence type="ECO:0000256" key="3">
    <source>
        <dbReference type="ARBA" id="ARBA00022475"/>
    </source>
</evidence>
<evidence type="ECO:0000256" key="6">
    <source>
        <dbReference type="ARBA" id="ARBA00023136"/>
    </source>
</evidence>
<dbReference type="PANTHER" id="PTHR30151">
    <property type="entry name" value="ALKANE SULFONATE ABC TRANSPORTER-RELATED, MEMBRANE SUBUNIT"/>
    <property type="match status" value="1"/>
</dbReference>
<evidence type="ECO:0000313" key="9">
    <source>
        <dbReference type="EMBL" id="MBO8434081.1"/>
    </source>
</evidence>
<dbReference type="AlphaFoldDB" id="A0A9D9DUV6"/>
<proteinExistence type="inferred from homology"/>
<keyword evidence="2 7" id="KW-0813">Transport</keyword>
<keyword evidence="4 7" id="KW-0812">Transmembrane</keyword>
<dbReference type="Proteomes" id="UP000823611">
    <property type="component" value="Unassembled WGS sequence"/>
</dbReference>
<keyword evidence="3" id="KW-1003">Cell membrane</keyword>
<sequence length="232" mass="25646">MKNRLPSILLTIFILLLWQVIAILIDAPYILPSPTEILKTIWELRKPLFTVHLPSTMGVTFLGLIISIVLGLFLAVVMDLNKTVERALYPIIIASQTIPTMAIAPLFVLWFGYGMGSKVLVTILVTFFPIAITVYDGFKSTKREMEELLITYGATKKDVFIKLKIPSALPYFFSSIKMAIPLSIIGSAIGEWLGAQSGLGYFSKRMMTQLNGAGVFAPIVILSVVAMIVVYI</sequence>
<comment type="subcellular location">
    <subcellularLocation>
        <location evidence="1 7">Cell membrane</location>
        <topology evidence="1 7">Multi-pass membrane protein</topology>
    </subcellularLocation>
</comment>
<dbReference type="Pfam" id="PF00528">
    <property type="entry name" value="BPD_transp_1"/>
    <property type="match status" value="1"/>
</dbReference>
<gene>
    <name evidence="9" type="ORF">IAC55_02000</name>
</gene>
<feature type="transmembrane region" description="Helical" evidence="7">
    <location>
        <begin position="51"/>
        <end position="76"/>
    </location>
</feature>
<evidence type="ECO:0000313" key="10">
    <source>
        <dbReference type="Proteomes" id="UP000823611"/>
    </source>
</evidence>
<comment type="caution">
    <text evidence="9">The sequence shown here is derived from an EMBL/GenBank/DDBJ whole genome shotgun (WGS) entry which is preliminary data.</text>
</comment>
<feature type="non-terminal residue" evidence="9">
    <location>
        <position position="232"/>
    </location>
</feature>
<dbReference type="PROSITE" id="PS50928">
    <property type="entry name" value="ABC_TM1"/>
    <property type="match status" value="1"/>
</dbReference>
<evidence type="ECO:0000256" key="1">
    <source>
        <dbReference type="ARBA" id="ARBA00004651"/>
    </source>
</evidence>
<feature type="domain" description="ABC transmembrane type-1" evidence="8">
    <location>
        <begin position="53"/>
        <end position="232"/>
    </location>
</feature>
<dbReference type="GO" id="GO:0055085">
    <property type="term" value="P:transmembrane transport"/>
    <property type="evidence" value="ECO:0007669"/>
    <property type="project" value="InterPro"/>
</dbReference>
<reference evidence="9" key="1">
    <citation type="submission" date="2020-10" db="EMBL/GenBank/DDBJ databases">
        <authorList>
            <person name="Gilroy R."/>
        </authorList>
    </citation>
    <scope>NUCLEOTIDE SEQUENCE</scope>
    <source>
        <strain evidence="9">F6-4510</strain>
    </source>
</reference>
<keyword evidence="6 7" id="KW-0472">Membrane</keyword>
<dbReference type="GO" id="GO:0005886">
    <property type="term" value="C:plasma membrane"/>
    <property type="evidence" value="ECO:0007669"/>
    <property type="project" value="UniProtKB-SubCell"/>
</dbReference>
<feature type="transmembrane region" description="Helical" evidence="7">
    <location>
        <begin position="210"/>
        <end position="231"/>
    </location>
</feature>
<feature type="transmembrane region" description="Helical" evidence="7">
    <location>
        <begin position="119"/>
        <end position="138"/>
    </location>
</feature>
<evidence type="ECO:0000256" key="7">
    <source>
        <dbReference type="RuleBase" id="RU363032"/>
    </source>
</evidence>
<evidence type="ECO:0000259" key="8">
    <source>
        <dbReference type="PROSITE" id="PS50928"/>
    </source>
</evidence>
<feature type="transmembrane region" description="Helical" evidence="7">
    <location>
        <begin position="171"/>
        <end position="190"/>
    </location>
</feature>
<feature type="transmembrane region" description="Helical" evidence="7">
    <location>
        <begin position="7"/>
        <end position="31"/>
    </location>
</feature>
<evidence type="ECO:0000256" key="2">
    <source>
        <dbReference type="ARBA" id="ARBA00022448"/>
    </source>
</evidence>
<comment type="similarity">
    <text evidence="7">Belongs to the binding-protein-dependent transport system permease family.</text>
</comment>
<protein>
    <submittedName>
        <fullName evidence="9">ABC transporter permease</fullName>
    </submittedName>
</protein>
<accession>A0A9D9DUV6</accession>
<reference evidence="9" key="2">
    <citation type="journal article" date="2021" name="PeerJ">
        <title>Extensive microbial diversity within the chicken gut microbiome revealed by metagenomics and culture.</title>
        <authorList>
            <person name="Gilroy R."/>
            <person name="Ravi A."/>
            <person name="Getino M."/>
            <person name="Pursley I."/>
            <person name="Horton D.L."/>
            <person name="Alikhan N.F."/>
            <person name="Baker D."/>
            <person name="Gharbi K."/>
            <person name="Hall N."/>
            <person name="Watson M."/>
            <person name="Adriaenssens E.M."/>
            <person name="Foster-Nyarko E."/>
            <person name="Jarju S."/>
            <person name="Secka A."/>
            <person name="Antonio M."/>
            <person name="Oren A."/>
            <person name="Chaudhuri R.R."/>
            <person name="La Ragione R."/>
            <person name="Hildebrand F."/>
            <person name="Pallen M.J."/>
        </authorList>
    </citation>
    <scope>NUCLEOTIDE SEQUENCE</scope>
    <source>
        <strain evidence="9">F6-4510</strain>
    </source>
</reference>
<evidence type="ECO:0000256" key="5">
    <source>
        <dbReference type="ARBA" id="ARBA00022989"/>
    </source>
</evidence>
<evidence type="ECO:0000256" key="4">
    <source>
        <dbReference type="ARBA" id="ARBA00022692"/>
    </source>
</evidence>